<organism evidence="14">
    <name type="scientific">mine drainage metagenome</name>
    <dbReference type="NCBI Taxonomy" id="410659"/>
    <lineage>
        <taxon>unclassified sequences</taxon>
        <taxon>metagenomes</taxon>
        <taxon>ecological metagenomes</taxon>
    </lineage>
</organism>
<gene>
    <name evidence="14" type="primary">murF_5</name>
    <name evidence="14" type="ORF">GALL_79050</name>
</gene>
<keyword evidence="6" id="KW-0133">Cell shape</keyword>
<dbReference type="Gene3D" id="3.40.1390.10">
    <property type="entry name" value="MurE/MurF, N-terminal domain"/>
    <property type="match status" value="1"/>
</dbReference>
<evidence type="ECO:0000256" key="10">
    <source>
        <dbReference type="ARBA" id="ARBA00031461"/>
    </source>
</evidence>
<dbReference type="InterPro" id="IPR051046">
    <property type="entry name" value="MurCDEF_CellWall_CoF430Synth"/>
</dbReference>
<dbReference type="GO" id="GO:0009252">
    <property type="term" value="P:peptidoglycan biosynthetic process"/>
    <property type="evidence" value="ECO:0007669"/>
    <property type="project" value="UniProtKB-KW"/>
</dbReference>
<evidence type="ECO:0000256" key="3">
    <source>
        <dbReference type="ARBA" id="ARBA00022618"/>
    </source>
</evidence>
<dbReference type="InterPro" id="IPR013221">
    <property type="entry name" value="Mur_ligase_cen"/>
</dbReference>
<evidence type="ECO:0000259" key="13">
    <source>
        <dbReference type="Pfam" id="PF08245"/>
    </source>
</evidence>
<evidence type="ECO:0000313" key="14">
    <source>
        <dbReference type="EMBL" id="OIR09983.1"/>
    </source>
</evidence>
<reference evidence="14" key="1">
    <citation type="submission" date="2016-10" db="EMBL/GenBank/DDBJ databases">
        <title>Sequence of Gallionella enrichment culture.</title>
        <authorList>
            <person name="Poehlein A."/>
            <person name="Muehling M."/>
            <person name="Daniel R."/>
        </authorList>
    </citation>
    <scope>NUCLEOTIDE SEQUENCE</scope>
</reference>
<evidence type="ECO:0000256" key="5">
    <source>
        <dbReference type="ARBA" id="ARBA00022840"/>
    </source>
</evidence>
<dbReference type="InterPro" id="IPR004101">
    <property type="entry name" value="Mur_ligase_C"/>
</dbReference>
<dbReference type="GO" id="GO:0008360">
    <property type="term" value="P:regulation of cell shape"/>
    <property type="evidence" value="ECO:0007669"/>
    <property type="project" value="UniProtKB-KW"/>
</dbReference>
<evidence type="ECO:0000256" key="7">
    <source>
        <dbReference type="ARBA" id="ARBA00022984"/>
    </source>
</evidence>
<dbReference type="Gene3D" id="3.40.1190.10">
    <property type="entry name" value="Mur-like, catalytic domain"/>
    <property type="match status" value="1"/>
</dbReference>
<dbReference type="Pfam" id="PF02875">
    <property type="entry name" value="Mur_ligase_C"/>
    <property type="match status" value="1"/>
</dbReference>
<feature type="domain" description="Mur ligase C-terminal" evidence="12">
    <location>
        <begin position="334"/>
        <end position="447"/>
    </location>
</feature>
<keyword evidence="5" id="KW-0067">ATP-binding</keyword>
<dbReference type="InterPro" id="IPR035911">
    <property type="entry name" value="MurE/MurF_N"/>
</dbReference>
<protein>
    <recommendedName>
        <fullName evidence="10">UDP-MurNAc-pentapeptide synthetase</fullName>
    </recommendedName>
</protein>
<proteinExistence type="inferred from homology"/>
<evidence type="ECO:0000256" key="4">
    <source>
        <dbReference type="ARBA" id="ARBA00022741"/>
    </source>
</evidence>
<keyword evidence="9" id="KW-0961">Cell wall biogenesis/degradation</keyword>
<dbReference type="GO" id="GO:0051301">
    <property type="term" value="P:cell division"/>
    <property type="evidence" value="ECO:0007669"/>
    <property type="project" value="UniProtKB-KW"/>
</dbReference>
<evidence type="ECO:0000256" key="8">
    <source>
        <dbReference type="ARBA" id="ARBA00023306"/>
    </source>
</evidence>
<dbReference type="SUPFAM" id="SSF53623">
    <property type="entry name" value="MurD-like peptide ligases, catalytic domain"/>
    <property type="match status" value="1"/>
</dbReference>
<dbReference type="Gene3D" id="3.90.190.20">
    <property type="entry name" value="Mur ligase, C-terminal domain"/>
    <property type="match status" value="1"/>
</dbReference>
<dbReference type="InterPro" id="IPR036615">
    <property type="entry name" value="Mur_ligase_C_dom_sf"/>
</dbReference>
<accession>A0A1J5SND3</accession>
<dbReference type="InterPro" id="IPR000713">
    <property type="entry name" value="Mur_ligase_N"/>
</dbReference>
<dbReference type="PANTHER" id="PTHR43024:SF1">
    <property type="entry name" value="UDP-N-ACETYLMURAMOYL-TRIPEPTIDE--D-ALANYL-D-ALANINE LIGASE"/>
    <property type="match status" value="1"/>
</dbReference>
<dbReference type="GO" id="GO:0071555">
    <property type="term" value="P:cell wall organization"/>
    <property type="evidence" value="ECO:0007669"/>
    <property type="project" value="UniProtKB-KW"/>
</dbReference>
<dbReference type="Pfam" id="PF08245">
    <property type="entry name" value="Mur_ligase_M"/>
    <property type="match status" value="1"/>
</dbReference>
<dbReference type="GO" id="GO:0005524">
    <property type="term" value="F:ATP binding"/>
    <property type="evidence" value="ECO:0007669"/>
    <property type="project" value="UniProtKB-KW"/>
</dbReference>
<keyword evidence="1" id="KW-0963">Cytoplasm</keyword>
<dbReference type="HAMAP" id="MF_02019">
    <property type="entry name" value="MurF"/>
    <property type="match status" value="1"/>
</dbReference>
<keyword evidence="3" id="KW-0132">Cell division</keyword>
<evidence type="ECO:0000259" key="12">
    <source>
        <dbReference type="Pfam" id="PF02875"/>
    </source>
</evidence>
<dbReference type="NCBIfam" id="NF010693">
    <property type="entry name" value="PRK14093.1"/>
    <property type="match status" value="1"/>
</dbReference>
<dbReference type="PANTHER" id="PTHR43024">
    <property type="entry name" value="UDP-N-ACETYLMURAMOYL-TRIPEPTIDE--D-ALANYL-D-ALANINE LIGASE"/>
    <property type="match status" value="1"/>
</dbReference>
<name>A0A1J5SND3_9ZZZZ</name>
<dbReference type="SUPFAM" id="SSF53244">
    <property type="entry name" value="MurD-like peptide ligases, peptide-binding domain"/>
    <property type="match status" value="1"/>
</dbReference>
<dbReference type="InterPro" id="IPR036565">
    <property type="entry name" value="Mur-like_cat_sf"/>
</dbReference>
<evidence type="ECO:0000256" key="2">
    <source>
        <dbReference type="ARBA" id="ARBA00022598"/>
    </source>
</evidence>
<keyword evidence="7" id="KW-0573">Peptidoglycan synthesis</keyword>
<evidence type="ECO:0000259" key="11">
    <source>
        <dbReference type="Pfam" id="PF01225"/>
    </source>
</evidence>
<dbReference type="Pfam" id="PF01225">
    <property type="entry name" value="Mur_ligase"/>
    <property type="match status" value="1"/>
</dbReference>
<dbReference type="InterPro" id="IPR005863">
    <property type="entry name" value="UDP-N-AcMur_synth"/>
</dbReference>
<keyword evidence="8" id="KW-0131">Cell cycle</keyword>
<comment type="caution">
    <text evidence="14">The sequence shown here is derived from an EMBL/GenBank/DDBJ whole genome shotgun (WGS) entry which is preliminary data.</text>
</comment>
<dbReference type="AlphaFoldDB" id="A0A1J5SND3"/>
<evidence type="ECO:0000256" key="6">
    <source>
        <dbReference type="ARBA" id="ARBA00022960"/>
    </source>
</evidence>
<keyword evidence="2 14" id="KW-0436">Ligase</keyword>
<dbReference type="NCBIfam" id="TIGR01143">
    <property type="entry name" value="murF"/>
    <property type="match status" value="1"/>
</dbReference>
<feature type="domain" description="Mur ligase N-terminal catalytic" evidence="11">
    <location>
        <begin position="28"/>
        <end position="73"/>
    </location>
</feature>
<feature type="domain" description="Mur ligase central" evidence="13">
    <location>
        <begin position="110"/>
        <end position="299"/>
    </location>
</feature>
<evidence type="ECO:0000256" key="1">
    <source>
        <dbReference type="ARBA" id="ARBA00022490"/>
    </source>
</evidence>
<dbReference type="GO" id="GO:0047480">
    <property type="term" value="F:UDP-N-acetylmuramoyl-tripeptide-D-alanyl-D-alanine ligase activity"/>
    <property type="evidence" value="ECO:0007669"/>
    <property type="project" value="InterPro"/>
</dbReference>
<sequence length="476" mass="49023">MIAPLWTSAEARDATRGRSSGPDWQAGGVSIDSRAVAPGDLFVALAGPHHDGHDYVAQALADGAAAALVHKIPAGLPADAPLLLVEDTLDGLVALAAAARARSGAKVVAVTGSVGKTSTKEMLKLALEAGGPTHANVGSLNNHWGVPLSLARLPREARTAVFELGMNHAGELTPLSRLVRPHVAVITTVDAVHMEFFASTAAIAEAKAEILAGVEPGGTAILPRDNPHFALLRQAALQHSIRHIESFGNHIESSARLLDCAVDPEATLVFAMVGETALSYRIGVPGRQWAMNSLPVLLAAAAAGVPMAAAARALAAMTAPKGRGRRQRLAWGEGRIELIDESYNASPVSVRAALATLAAAKSARRRVAVLGDMLELGETAPALHAGLAEAAMDLGIDILFTAGPLMRRLHDALPADRRGGHAENAAASASQVIAALRAGDVVVVKGSAGSRMGLVVKALEEEAAARQPAHSGQEVS</sequence>
<evidence type="ECO:0000256" key="9">
    <source>
        <dbReference type="ARBA" id="ARBA00023316"/>
    </source>
</evidence>
<dbReference type="SUPFAM" id="SSF63418">
    <property type="entry name" value="MurE/MurF N-terminal domain"/>
    <property type="match status" value="1"/>
</dbReference>
<keyword evidence="4" id="KW-0547">Nucleotide-binding</keyword>
<dbReference type="EMBL" id="MLJW01000024">
    <property type="protein sequence ID" value="OIR09983.1"/>
    <property type="molecule type" value="Genomic_DNA"/>
</dbReference>